<reference evidence="6 7" key="1">
    <citation type="journal article" date="2011" name="Proc. Natl. Acad. Sci. U.S.A.">
        <title>Genetic diversity and population structure of the endangered marsupial Sarcophilus harrisii (Tasmanian devil).</title>
        <authorList>
            <person name="Miller W."/>
            <person name="Hayes V.M."/>
            <person name="Ratan A."/>
            <person name="Petersen D.C."/>
            <person name="Wittekindt N.E."/>
            <person name="Miller J."/>
            <person name="Walenz B."/>
            <person name="Knight J."/>
            <person name="Qi J."/>
            <person name="Zhao F."/>
            <person name="Wang Q."/>
            <person name="Bedoya-Reina O.C."/>
            <person name="Katiyar N."/>
            <person name="Tomsho L.P."/>
            <person name="Kasson L.M."/>
            <person name="Hardie R.A."/>
            <person name="Woodbridge P."/>
            <person name="Tindall E.A."/>
            <person name="Bertelsen M.F."/>
            <person name="Dixon D."/>
            <person name="Pyecroft S."/>
            <person name="Helgen K.M."/>
            <person name="Lesk A.M."/>
            <person name="Pringle T.H."/>
            <person name="Patterson N."/>
            <person name="Zhang Y."/>
            <person name="Kreiss A."/>
            <person name="Woods G.M."/>
            <person name="Jones M.E."/>
            <person name="Schuster S.C."/>
        </authorList>
    </citation>
    <scope>NUCLEOTIDE SEQUENCE [LARGE SCALE GENOMIC DNA]</scope>
</reference>
<dbReference type="PANTHER" id="PTHR12047">
    <property type="entry name" value="FANCONI ANEMIA GROUP A PROTEIN"/>
    <property type="match status" value="1"/>
</dbReference>
<reference evidence="6" key="2">
    <citation type="submission" date="2025-08" db="UniProtKB">
        <authorList>
            <consortium name="Ensembl"/>
        </authorList>
    </citation>
    <scope>IDENTIFICATION</scope>
</reference>
<dbReference type="GO" id="GO:0045589">
    <property type="term" value="P:regulation of regulatory T cell differentiation"/>
    <property type="evidence" value="ECO:0007669"/>
    <property type="project" value="Ensembl"/>
</dbReference>
<evidence type="ECO:0000259" key="2">
    <source>
        <dbReference type="Pfam" id="PF03511"/>
    </source>
</evidence>
<evidence type="ECO:0000313" key="7">
    <source>
        <dbReference type="Proteomes" id="UP000007648"/>
    </source>
</evidence>
<dbReference type="Pfam" id="PF24783">
    <property type="entry name" value="FANCA_arcN"/>
    <property type="match status" value="1"/>
</dbReference>
<dbReference type="InterPro" id="IPR003516">
    <property type="entry name" value="FANCA"/>
</dbReference>
<dbReference type="InParanoid" id="A0A7N4NUF7"/>
<dbReference type="GO" id="GO:0005654">
    <property type="term" value="C:nucleoplasm"/>
    <property type="evidence" value="ECO:0007669"/>
    <property type="project" value="Ensembl"/>
</dbReference>
<feature type="domain" description="Fanconi anaemia group A protein arcN subdomain" evidence="5">
    <location>
        <begin position="647"/>
        <end position="880"/>
    </location>
</feature>
<dbReference type="GO" id="GO:0008585">
    <property type="term" value="P:female gonad development"/>
    <property type="evidence" value="ECO:0007669"/>
    <property type="project" value="Ensembl"/>
</dbReference>
<evidence type="ECO:0000256" key="1">
    <source>
        <dbReference type="SAM" id="MobiDB-lite"/>
    </source>
</evidence>
<evidence type="ECO:0000259" key="4">
    <source>
        <dbReference type="Pfam" id="PF24781"/>
    </source>
</evidence>
<accession>A0A7N4NUF7</accession>
<dbReference type="Ensembl" id="ENSSHAT00000036444.1">
    <property type="protein sequence ID" value="ENSSHAP00000028156.1"/>
    <property type="gene ID" value="ENSSHAG00000006190.2"/>
</dbReference>
<dbReference type="Pfam" id="PF03511">
    <property type="entry name" value="FANCA_CTD"/>
    <property type="match status" value="1"/>
</dbReference>
<reference evidence="6" key="3">
    <citation type="submission" date="2025-09" db="UniProtKB">
        <authorList>
            <consortium name="Ensembl"/>
        </authorList>
    </citation>
    <scope>IDENTIFICATION</scope>
</reference>
<dbReference type="GO" id="GO:2000348">
    <property type="term" value="P:regulation of CD40 signaling pathway"/>
    <property type="evidence" value="ECO:0007669"/>
    <property type="project" value="Ensembl"/>
</dbReference>
<dbReference type="Proteomes" id="UP000007648">
    <property type="component" value="Unassembled WGS sequence"/>
</dbReference>
<dbReference type="InterPro" id="IPR055386">
    <property type="entry name" value="FANCA_helical"/>
</dbReference>
<proteinExistence type="predicted"/>
<feature type="domain" description="Fanconi anaemia group A protein C-terminal" evidence="2">
    <location>
        <begin position="1225"/>
        <end position="1435"/>
    </location>
</feature>
<dbReference type="PANTHER" id="PTHR12047:SF2">
    <property type="entry name" value="FANCONI ANEMIA GROUP A PROTEIN"/>
    <property type="match status" value="1"/>
</dbReference>
<dbReference type="GO" id="GO:0007140">
    <property type="term" value="P:male meiotic nuclear division"/>
    <property type="evidence" value="ECO:0007669"/>
    <property type="project" value="Ensembl"/>
</dbReference>
<dbReference type="GeneID" id="100918691"/>
<dbReference type="GO" id="GO:1905936">
    <property type="term" value="P:regulation of germ cell proliferation"/>
    <property type="evidence" value="ECO:0007669"/>
    <property type="project" value="Ensembl"/>
</dbReference>
<feature type="domain" description="Fanconi anaemia group A protein helical" evidence="4">
    <location>
        <begin position="544"/>
        <end position="625"/>
    </location>
</feature>
<feature type="region of interest" description="Disordered" evidence="1">
    <location>
        <begin position="1"/>
        <end position="36"/>
    </location>
</feature>
<dbReference type="GO" id="GO:0036297">
    <property type="term" value="P:interstrand cross-link repair"/>
    <property type="evidence" value="ECO:0007669"/>
    <property type="project" value="InterPro"/>
</dbReference>
<sequence length="1459" mass="165921">MSAGQADSPLVPATSRRRRPLSELLAGRVNKQKYKPEREQKLQEAAVYLLKRHQNLNDLFLEVGGIQCKKTLCFTSLIDHEISGVPGTHSKSFIVSTVQEQASKLGVPVGILSARTAASTLEQLCQAPEESRKAALLNSEQRKKLSSLLDIAQDLLEHGLFCRVSFCQELWKVQHSLVLEAVWQLHSKSIIGLEELIESHSDSQTVVDWVYNNLFLVCEQIENAIKEVDVAEHILSDFMRIFIQRGFQKVPDLRRNVELEKMPQICIAVLQKILTYILSALATEIQEESSTFKTVKCWLNMFRCSVYGSMVSPDSLQKFFSYTLTQILIYNPILKVCDAVQRQKDWSFARTCPLLTTLYRRLFVIFNPKLLIEHLQEVLETHEVNWQLVLSCVSTLVVCLAEAQQLVKDLLAHLMIKAFESYDLESMITAFLIARQAALEGPSVFIPYAEWFKVSFGNVSGYHGCSKKALVFLFKFLSDLVPFEAPQYMKIHILHPPLVPVKYRSLLMEYITLAKTRLADLKVAMEDMGLYEDLSSTNEVTEPHCQAQQDVEKAIQVFEQTGKIPVTVMEASIFRKPYYVSRFLPALLIPRVLPGTPDSRMVFIDSLRRADKLPPNLYSNYLQACSTAEERQLEDQVMKMESGNAGEPLEQLKGELEDLRSLIINPANYDALSAQIAVISEKLKVILGDRDDSGIETSRIHLHFHSVKLGQWEQKVTDLLLTSFCQNLMASSRFNPPDRQGCWPSLFVKMICGHRHLLPALFARFYQLIYHQGESLSDIHVLGLAALAVHLNESKSLVPELVLGTSAHAKTHLVTEFWENLLSCRFQKSFSICIRFCVAAISYTLCKFSSHSFDVLCDCLPAGLVKKVQFFVLRMYLEARGTICQEDIVDLPWKNLSCPSVDWKKAALCLWKQKKFQELLKEKQFQLTYRDWLLFEMEVKPDNDILSDAERQYFHHWALYQQYLPESSVAGGCDGDLEKACLILVETMVDFCLRSSSCPPLENSESSICGNIVNRDILSRLQEMVLELELERWRGPSFGPSDDGGHFMFRIFQKRLQSIENGSTIGERLLKQQELLVYKSILMGLPPSVLISTHVSGWQRSLHCEDFFHFVNNELKNISPKECALTHDIIIHFFRGLLSACLNCKDPSKEVNLILTACQTHCPIILSSAVLWWPRLEPVLQCQWKRHFKTVLPQEVAHIATCQQFARSFLPSEAALSFKPCTPWIAAASVHFAVHQQGDLETTKKSLKKLGCEGEELLVSLFFFSLMGLLSSYLAPNERMNSQKSLDICAEVLGCLEKRKLSWLVLFQLTKKENASNGRYQILLHLASDQYLRLLPFAFYSLVAYFDDDLFNREQAFPYVAVDMYLKLVQLFVAGETSVISAKAHLSPKHGIQVDPFGLITKARLFLLHSLPQCPRRSFSSLMELLATCEKFDPEVKAALLSSQQSPEDADLYSEPLLF</sequence>
<evidence type="ECO:0000259" key="5">
    <source>
        <dbReference type="Pfam" id="PF24783"/>
    </source>
</evidence>
<dbReference type="FunCoup" id="A0A7N4NUF7">
    <property type="interactions" value="2106"/>
</dbReference>
<gene>
    <name evidence="6" type="primary">FANCA</name>
</gene>
<dbReference type="OrthoDB" id="2287188at2759"/>
<dbReference type="GO" id="GO:0008584">
    <property type="term" value="P:male gonad development"/>
    <property type="evidence" value="ECO:0007669"/>
    <property type="project" value="Ensembl"/>
</dbReference>
<dbReference type="RefSeq" id="XP_023350900.1">
    <property type="nucleotide sequence ID" value="XM_023495132.2"/>
</dbReference>
<dbReference type="GO" id="GO:0050727">
    <property type="term" value="P:regulation of inflammatory response"/>
    <property type="evidence" value="ECO:0007669"/>
    <property type="project" value="Ensembl"/>
</dbReference>
<name>A0A7N4NUF7_SARHA</name>
<dbReference type="GO" id="GO:0000785">
    <property type="term" value="C:chromatin"/>
    <property type="evidence" value="ECO:0007669"/>
    <property type="project" value="Ensembl"/>
</dbReference>
<dbReference type="Pfam" id="PF24781">
    <property type="entry name" value="FANCA_helical"/>
    <property type="match status" value="1"/>
</dbReference>
<dbReference type="GO" id="GO:0043240">
    <property type="term" value="C:Fanconi anaemia nuclear complex"/>
    <property type="evidence" value="ECO:0007669"/>
    <property type="project" value="Ensembl"/>
</dbReference>
<dbReference type="CTD" id="2175"/>
<dbReference type="PRINTS" id="PR00826">
    <property type="entry name" value="FANCONIAGENE"/>
</dbReference>
<dbReference type="InterPro" id="IPR031729">
    <property type="entry name" value="Fanconi_A_N"/>
</dbReference>
<feature type="domain" description="Fanconi anaemia group A protein N-terminal" evidence="3">
    <location>
        <begin position="170"/>
        <end position="523"/>
    </location>
</feature>
<dbReference type="KEGG" id="shr:100918691"/>
<evidence type="ECO:0000259" key="3">
    <source>
        <dbReference type="Pfam" id="PF15865"/>
    </source>
</evidence>
<evidence type="ECO:0000313" key="6">
    <source>
        <dbReference type="Ensembl" id="ENSSHAP00000028156.1"/>
    </source>
</evidence>
<organism evidence="6 7">
    <name type="scientific">Sarcophilus harrisii</name>
    <name type="common">Tasmanian devil</name>
    <name type="synonym">Sarcophilus laniarius</name>
    <dbReference type="NCBI Taxonomy" id="9305"/>
    <lineage>
        <taxon>Eukaryota</taxon>
        <taxon>Metazoa</taxon>
        <taxon>Chordata</taxon>
        <taxon>Craniata</taxon>
        <taxon>Vertebrata</taxon>
        <taxon>Euteleostomi</taxon>
        <taxon>Mammalia</taxon>
        <taxon>Metatheria</taxon>
        <taxon>Dasyuromorphia</taxon>
        <taxon>Dasyuridae</taxon>
        <taxon>Sarcophilus</taxon>
    </lineage>
</organism>
<keyword evidence="7" id="KW-1185">Reference proteome</keyword>
<dbReference type="InterPro" id="IPR055387">
    <property type="entry name" value="FANCA_arcN"/>
</dbReference>
<dbReference type="InterPro" id="IPR055277">
    <property type="entry name" value="Fanconi_A_C"/>
</dbReference>
<dbReference type="Pfam" id="PF15865">
    <property type="entry name" value="Fanconi_A_N"/>
    <property type="match status" value="1"/>
</dbReference>
<dbReference type="GeneTree" id="ENSGT00390000007852"/>
<protein>
    <submittedName>
        <fullName evidence="6">FA complementation group A</fullName>
    </submittedName>
</protein>